<evidence type="ECO:0000256" key="1">
    <source>
        <dbReference type="SAM" id="MobiDB-lite"/>
    </source>
</evidence>
<proteinExistence type="predicted"/>
<protein>
    <submittedName>
        <fullName evidence="2">Uncharacterized protein</fullName>
    </submittedName>
</protein>
<reference evidence="2" key="1">
    <citation type="submission" date="2011-02" db="EMBL/GenBank/DDBJ databases">
        <title>The genome of the leaf-cutting ant Acromyrmex echinatior suggests key adaptations to social evolution and fungus farming.</title>
        <authorList>
            <person name="Nygaard S."/>
            <person name="Zhang G."/>
        </authorList>
    </citation>
    <scope>NUCLEOTIDE SEQUENCE</scope>
</reference>
<dbReference type="InParanoid" id="F4WWM4"/>
<sequence>MLMPYIRNYKYESQPQHLMILTCKPPVKRNLSTAANNDTYNKCCEGWRAVSPIEKGRRLEVRRGVVERKDDRAKEAAGALQEFTTGPVHEHVKVGPEAHGWLSSRMSSTCMNSYVCVGDIRMYGEAAETLEPAQERLTKEKEERICFIFKKEMIKPQMNAELRYDLLKSSHRNSKIIQELTRVVAEEVDYIKVDEDLKELIESQRSISRSFMLDKRSFKMRIQGTYKAQESHGISKGSSRGHAPGGAFDPRFRNDKDSPEITKIPQRVRVQTIGGTSNPGATASFASHST</sequence>
<feature type="region of interest" description="Disordered" evidence="1">
    <location>
        <begin position="271"/>
        <end position="290"/>
    </location>
</feature>
<dbReference type="Proteomes" id="UP000007755">
    <property type="component" value="Unassembled WGS sequence"/>
</dbReference>
<feature type="compositionally biased region" description="Basic and acidic residues" evidence="1">
    <location>
        <begin position="250"/>
        <end position="260"/>
    </location>
</feature>
<evidence type="ECO:0000313" key="2">
    <source>
        <dbReference type="EMBL" id="EGI61346.1"/>
    </source>
</evidence>
<dbReference type="AlphaFoldDB" id="F4WWM4"/>
<feature type="compositionally biased region" description="Polar residues" evidence="1">
    <location>
        <begin position="273"/>
        <end position="290"/>
    </location>
</feature>
<feature type="region of interest" description="Disordered" evidence="1">
    <location>
        <begin position="227"/>
        <end position="264"/>
    </location>
</feature>
<gene>
    <name evidence="2" type="ORF">G5I_10341</name>
</gene>
<accession>F4WWM4</accession>
<keyword evidence="3" id="KW-1185">Reference proteome</keyword>
<organism evidence="3">
    <name type="scientific">Acromyrmex echinatior</name>
    <name type="common">Panamanian leafcutter ant</name>
    <name type="synonym">Acromyrmex octospinosus echinatior</name>
    <dbReference type="NCBI Taxonomy" id="103372"/>
    <lineage>
        <taxon>Eukaryota</taxon>
        <taxon>Metazoa</taxon>
        <taxon>Ecdysozoa</taxon>
        <taxon>Arthropoda</taxon>
        <taxon>Hexapoda</taxon>
        <taxon>Insecta</taxon>
        <taxon>Pterygota</taxon>
        <taxon>Neoptera</taxon>
        <taxon>Endopterygota</taxon>
        <taxon>Hymenoptera</taxon>
        <taxon>Apocrita</taxon>
        <taxon>Aculeata</taxon>
        <taxon>Formicoidea</taxon>
        <taxon>Formicidae</taxon>
        <taxon>Myrmicinae</taxon>
        <taxon>Acromyrmex</taxon>
    </lineage>
</organism>
<dbReference type="EMBL" id="GL888412">
    <property type="protein sequence ID" value="EGI61346.1"/>
    <property type="molecule type" value="Genomic_DNA"/>
</dbReference>
<evidence type="ECO:0000313" key="3">
    <source>
        <dbReference type="Proteomes" id="UP000007755"/>
    </source>
</evidence>
<name>F4WWM4_ACREC</name>